<keyword evidence="2" id="KW-0479">Metal-binding</keyword>
<keyword evidence="5" id="KW-0408">Iron</keyword>
<dbReference type="PANTHER" id="PTHR23264:SF35">
    <property type="entry name" value="CYTOSOLIC FE-S CLUSTER ASSEMBLY FACTOR NUBP1"/>
    <property type="match status" value="1"/>
</dbReference>
<keyword evidence="4" id="KW-0067">ATP-binding</keyword>
<dbReference type="GO" id="GO:0005829">
    <property type="term" value="C:cytosol"/>
    <property type="evidence" value="ECO:0007669"/>
    <property type="project" value="TreeGrafter"/>
</dbReference>
<proteinExistence type="predicted"/>
<evidence type="ECO:0000256" key="7">
    <source>
        <dbReference type="SAM" id="MobiDB-lite"/>
    </source>
</evidence>
<dbReference type="InterPro" id="IPR033756">
    <property type="entry name" value="YlxH/NBP35"/>
</dbReference>
<evidence type="ECO:0000256" key="2">
    <source>
        <dbReference type="ARBA" id="ARBA00022723"/>
    </source>
</evidence>
<accession>A0A1I7X2L6</accession>
<dbReference type="InterPro" id="IPR027417">
    <property type="entry name" value="P-loop_NTPase"/>
</dbReference>
<dbReference type="GO" id="GO:0005524">
    <property type="term" value="F:ATP binding"/>
    <property type="evidence" value="ECO:0007669"/>
    <property type="project" value="UniProtKB-KW"/>
</dbReference>
<dbReference type="GO" id="GO:0051539">
    <property type="term" value="F:4 iron, 4 sulfur cluster binding"/>
    <property type="evidence" value="ECO:0007669"/>
    <property type="project" value="UniProtKB-KW"/>
</dbReference>
<dbReference type="WBParaSite" id="Hba_11726">
    <property type="protein sequence ID" value="Hba_11726"/>
    <property type="gene ID" value="Hba_11726"/>
</dbReference>
<dbReference type="GO" id="GO:0046872">
    <property type="term" value="F:metal ion binding"/>
    <property type="evidence" value="ECO:0007669"/>
    <property type="project" value="UniProtKB-KW"/>
</dbReference>
<dbReference type="GO" id="GO:0140663">
    <property type="term" value="F:ATP-dependent FeS chaperone activity"/>
    <property type="evidence" value="ECO:0007669"/>
    <property type="project" value="InterPro"/>
</dbReference>
<dbReference type="InterPro" id="IPR019591">
    <property type="entry name" value="Mrp/NBP35_ATP-bd"/>
</dbReference>
<organism evidence="8 9">
    <name type="scientific">Heterorhabditis bacteriophora</name>
    <name type="common">Entomopathogenic nematode worm</name>
    <dbReference type="NCBI Taxonomy" id="37862"/>
    <lineage>
        <taxon>Eukaryota</taxon>
        <taxon>Metazoa</taxon>
        <taxon>Ecdysozoa</taxon>
        <taxon>Nematoda</taxon>
        <taxon>Chromadorea</taxon>
        <taxon>Rhabditida</taxon>
        <taxon>Rhabditina</taxon>
        <taxon>Rhabditomorpha</taxon>
        <taxon>Strongyloidea</taxon>
        <taxon>Heterorhabditidae</taxon>
        <taxon>Heterorhabditis</taxon>
    </lineage>
</organism>
<keyword evidence="1" id="KW-0004">4Fe-4S</keyword>
<evidence type="ECO:0000256" key="1">
    <source>
        <dbReference type="ARBA" id="ARBA00022485"/>
    </source>
</evidence>
<dbReference type="Gene3D" id="3.40.50.300">
    <property type="entry name" value="P-loop containing nucleotide triphosphate hydrolases"/>
    <property type="match status" value="1"/>
</dbReference>
<sequence length="96" mass="9599">MGDIPTNANVGCPGVGSEGAGKASGCAGCPNQGACSTGQAPKPDDDIQIIQDRFRGIKHKILILSGKGGVGKSTLTTNLARALASDINKQASATTF</sequence>
<evidence type="ECO:0000256" key="4">
    <source>
        <dbReference type="ARBA" id="ARBA00022840"/>
    </source>
</evidence>
<dbReference type="PANTHER" id="PTHR23264">
    <property type="entry name" value="NUCLEOTIDE-BINDING PROTEIN NBP35 YEAST -RELATED"/>
    <property type="match status" value="1"/>
</dbReference>
<protein>
    <submittedName>
        <fullName evidence="9">Cytosolic Fe-S cluster assembly factor NBP35</fullName>
    </submittedName>
</protein>
<evidence type="ECO:0000256" key="6">
    <source>
        <dbReference type="ARBA" id="ARBA00023014"/>
    </source>
</evidence>
<evidence type="ECO:0000313" key="8">
    <source>
        <dbReference type="Proteomes" id="UP000095283"/>
    </source>
</evidence>
<evidence type="ECO:0000256" key="5">
    <source>
        <dbReference type="ARBA" id="ARBA00023004"/>
    </source>
</evidence>
<dbReference type="AlphaFoldDB" id="A0A1I7X2L6"/>
<dbReference type="GO" id="GO:0016226">
    <property type="term" value="P:iron-sulfur cluster assembly"/>
    <property type="evidence" value="ECO:0007669"/>
    <property type="project" value="InterPro"/>
</dbReference>
<keyword evidence="6" id="KW-0411">Iron-sulfur</keyword>
<keyword evidence="3" id="KW-0547">Nucleotide-binding</keyword>
<reference evidence="9" key="1">
    <citation type="submission" date="2016-11" db="UniProtKB">
        <authorList>
            <consortium name="WormBaseParasite"/>
        </authorList>
    </citation>
    <scope>IDENTIFICATION</scope>
</reference>
<name>A0A1I7X2L6_HETBA</name>
<dbReference type="Proteomes" id="UP000095283">
    <property type="component" value="Unplaced"/>
</dbReference>
<keyword evidence="8" id="KW-1185">Reference proteome</keyword>
<dbReference type="Pfam" id="PF10609">
    <property type="entry name" value="ParA"/>
    <property type="match status" value="1"/>
</dbReference>
<dbReference type="SUPFAM" id="SSF52540">
    <property type="entry name" value="P-loop containing nucleoside triphosphate hydrolases"/>
    <property type="match status" value="1"/>
</dbReference>
<evidence type="ECO:0000313" key="9">
    <source>
        <dbReference type="WBParaSite" id="Hba_11726"/>
    </source>
</evidence>
<evidence type="ECO:0000256" key="3">
    <source>
        <dbReference type="ARBA" id="ARBA00022741"/>
    </source>
</evidence>
<feature type="region of interest" description="Disordered" evidence="7">
    <location>
        <begin position="1"/>
        <end position="25"/>
    </location>
</feature>